<feature type="transmembrane region" description="Helical" evidence="1">
    <location>
        <begin position="132"/>
        <end position="153"/>
    </location>
</feature>
<feature type="transmembrane region" description="Helical" evidence="1">
    <location>
        <begin position="406"/>
        <end position="429"/>
    </location>
</feature>
<feature type="transmembrane region" description="Helical" evidence="1">
    <location>
        <begin position="352"/>
        <end position="375"/>
    </location>
</feature>
<feature type="transmembrane region" description="Helical" evidence="1">
    <location>
        <begin position="313"/>
        <end position="332"/>
    </location>
</feature>
<feature type="transmembrane region" description="Helical" evidence="1">
    <location>
        <begin position="382"/>
        <end position="400"/>
    </location>
</feature>
<feature type="transmembrane region" description="Helical" evidence="1">
    <location>
        <begin position="63"/>
        <end position="82"/>
    </location>
</feature>
<protein>
    <submittedName>
        <fullName evidence="2">Uncharacterized protein</fullName>
    </submittedName>
</protein>
<evidence type="ECO:0000313" key="2">
    <source>
        <dbReference type="EMBL" id="GBG30968.1"/>
    </source>
</evidence>
<evidence type="ECO:0000313" key="3">
    <source>
        <dbReference type="Proteomes" id="UP000241890"/>
    </source>
</evidence>
<feature type="transmembrane region" description="Helical" evidence="1">
    <location>
        <begin position="174"/>
        <end position="195"/>
    </location>
</feature>
<feature type="transmembrane region" description="Helical" evidence="1">
    <location>
        <begin position="27"/>
        <end position="51"/>
    </location>
</feature>
<dbReference type="InterPro" id="IPR011701">
    <property type="entry name" value="MFS"/>
</dbReference>
<dbReference type="EMBL" id="BEYU01000086">
    <property type="protein sequence ID" value="GBG30968.1"/>
    <property type="molecule type" value="Genomic_DNA"/>
</dbReference>
<name>A0A2R5GMK6_9STRA</name>
<dbReference type="Pfam" id="PF07690">
    <property type="entry name" value="MFS_1"/>
    <property type="match status" value="1"/>
</dbReference>
<keyword evidence="1" id="KW-1133">Transmembrane helix</keyword>
<gene>
    <name evidence="2" type="ORF">FCC1311_071892</name>
</gene>
<dbReference type="OrthoDB" id="5296287at2759"/>
<organism evidence="2 3">
    <name type="scientific">Hondaea fermentalgiana</name>
    <dbReference type="NCBI Taxonomy" id="2315210"/>
    <lineage>
        <taxon>Eukaryota</taxon>
        <taxon>Sar</taxon>
        <taxon>Stramenopiles</taxon>
        <taxon>Bigyra</taxon>
        <taxon>Labyrinthulomycetes</taxon>
        <taxon>Thraustochytrida</taxon>
        <taxon>Thraustochytriidae</taxon>
        <taxon>Hondaea</taxon>
    </lineage>
</organism>
<accession>A0A2R5GMK6</accession>
<dbReference type="GO" id="GO:0022857">
    <property type="term" value="F:transmembrane transporter activity"/>
    <property type="evidence" value="ECO:0007669"/>
    <property type="project" value="InterPro"/>
</dbReference>
<keyword evidence="3" id="KW-1185">Reference proteome</keyword>
<feature type="transmembrane region" description="Helical" evidence="1">
    <location>
        <begin position="484"/>
        <end position="505"/>
    </location>
</feature>
<dbReference type="InParanoid" id="A0A2R5GMK6"/>
<proteinExistence type="predicted"/>
<feature type="transmembrane region" description="Helical" evidence="1">
    <location>
        <begin position="201"/>
        <end position="218"/>
    </location>
</feature>
<reference evidence="2 3" key="1">
    <citation type="submission" date="2017-12" db="EMBL/GenBank/DDBJ databases">
        <title>Sequencing, de novo assembly and annotation of complete genome of a new Thraustochytrid species, strain FCC1311.</title>
        <authorList>
            <person name="Sedici K."/>
            <person name="Godart F."/>
            <person name="Aiese Cigliano R."/>
            <person name="Sanseverino W."/>
            <person name="Barakat M."/>
            <person name="Ortet P."/>
            <person name="Marechal E."/>
            <person name="Cagnac O."/>
            <person name="Amato A."/>
        </authorList>
    </citation>
    <scope>NUCLEOTIDE SEQUENCE [LARGE SCALE GENOMIC DNA]</scope>
</reference>
<comment type="caution">
    <text evidence="2">The sequence shown here is derived from an EMBL/GenBank/DDBJ whole genome shotgun (WGS) entry which is preliminary data.</text>
</comment>
<evidence type="ECO:0000256" key="1">
    <source>
        <dbReference type="SAM" id="Phobius"/>
    </source>
</evidence>
<dbReference type="SUPFAM" id="SSF103473">
    <property type="entry name" value="MFS general substrate transporter"/>
    <property type="match status" value="1"/>
</dbReference>
<feature type="transmembrane region" description="Helical" evidence="1">
    <location>
        <begin position="441"/>
        <end position="464"/>
    </location>
</feature>
<dbReference type="Proteomes" id="UP000241890">
    <property type="component" value="Unassembled WGS sequence"/>
</dbReference>
<dbReference type="AlphaFoldDB" id="A0A2R5GMK6"/>
<sequence length="552" mass="59059">MAMAAGTTGGAEEGTPTLIAGMQIRALAAYCACTMTCAYNGVVYAFPMLSVKLKAQGLSSDNVVIAGLMLQLGYGLVSYPFARFYMNKRLLGKYSPAQMDRIASIISAAMTLVASGIMIGAAAHASENDVPLSMPLFCIGFALWSAGLGVSFYQSMTIANYIFARDKALRRKAVAFNAFALGVGSLLWVVLFYYAMSKISLVNTLVTMTVMYAAAALFRIKYMVRGRFVTMPPEPSDPAPVRAPATAGVVVHDASTVVEMTSISGSVGANGASIAEDEPEKLSTVLPPPRPEEIPKVVATPRPRRIDYWSSPVVWFTSVSGFFAYGIGSVALNSLGNTAALFVPEDEVDATTFSLSITFLVWIIMSRIVTTLIYAHLNWPHVNTMWNLLLFVGMVVYTAYPTLPGAYLMACLVGFGFGGIISTLAVISTSSFPGGIADNSMNLSIAFTITSFGPFLMGLIKNAIFAKATESGLNTENFSNLSTYIFFVSTTFFSTACSMALGYHLKKAFKLEKQTMRAAALHASPPASVSEVDPDPETPMEENLLAVSGQRV</sequence>
<feature type="transmembrane region" description="Helical" evidence="1">
    <location>
        <begin position="102"/>
        <end position="126"/>
    </location>
</feature>
<keyword evidence="1" id="KW-0472">Membrane</keyword>
<keyword evidence="1" id="KW-0812">Transmembrane</keyword>
<dbReference type="InterPro" id="IPR036259">
    <property type="entry name" value="MFS_trans_sf"/>
</dbReference>
<dbReference type="Gene3D" id="1.20.1250.20">
    <property type="entry name" value="MFS general substrate transporter like domains"/>
    <property type="match status" value="1"/>
</dbReference>